<dbReference type="RefSeq" id="WP_252635811.1">
    <property type="nucleotide sequence ID" value="NZ_JAMXAX010000098.1"/>
</dbReference>
<sequence length="273" mass="30999">MALTKRWESTWQCWCGRVVFRVRFKLSFSAGMFHLTYGGPMSKRQLRQPEKALGADLATEISRACTALETAIELSQEPPPEHLQASKGWLAGNALWMRALSNCEVTLFLVEKGMDGPAWSNLRMAYECLFFACALWDKPENLTRIEDNHRIEKAKQARGLLKPGVYPAMTPERKASLEKIAKGDVGAKEWKVFDAAFEVGMEYWYQMVYRGSSLAGAHATELSTNVHFEEVSEGVHSFYYGPRYDDAKFQVGFVQELLSLGLKAFKKLHQLDR</sequence>
<dbReference type="InterPro" id="IPR043733">
    <property type="entry name" value="DUF5677"/>
</dbReference>
<organism evidence="1 2">
    <name type="scientific">Acidovorax facilis</name>
    <dbReference type="NCBI Taxonomy" id="12917"/>
    <lineage>
        <taxon>Bacteria</taxon>
        <taxon>Pseudomonadati</taxon>
        <taxon>Pseudomonadota</taxon>
        <taxon>Betaproteobacteria</taxon>
        <taxon>Burkholderiales</taxon>
        <taxon>Comamonadaceae</taxon>
        <taxon>Acidovorax</taxon>
    </lineage>
</organism>
<comment type="caution">
    <text evidence="1">The sequence shown here is derived from an EMBL/GenBank/DDBJ whole genome shotgun (WGS) entry which is preliminary data.</text>
</comment>
<dbReference type="Pfam" id="PF18928">
    <property type="entry name" value="DUF5677"/>
    <property type="match status" value="1"/>
</dbReference>
<evidence type="ECO:0000313" key="1">
    <source>
        <dbReference type="EMBL" id="MFC3938431.1"/>
    </source>
</evidence>
<dbReference type="Proteomes" id="UP001595693">
    <property type="component" value="Unassembled WGS sequence"/>
</dbReference>
<name>A0ABV8DIM5_9BURK</name>
<evidence type="ECO:0000313" key="2">
    <source>
        <dbReference type="Proteomes" id="UP001595693"/>
    </source>
</evidence>
<dbReference type="EMBL" id="JBHSAJ010000180">
    <property type="protein sequence ID" value="MFC3938431.1"/>
    <property type="molecule type" value="Genomic_DNA"/>
</dbReference>
<protein>
    <submittedName>
        <fullName evidence="1">DUF5677 domain-containing protein</fullName>
    </submittedName>
</protein>
<keyword evidence="2" id="KW-1185">Reference proteome</keyword>
<accession>A0ABV8DIM5</accession>
<proteinExistence type="predicted"/>
<reference evidence="2" key="1">
    <citation type="journal article" date="2019" name="Int. J. Syst. Evol. Microbiol.">
        <title>The Global Catalogue of Microorganisms (GCM) 10K type strain sequencing project: providing services to taxonomists for standard genome sequencing and annotation.</title>
        <authorList>
            <consortium name="The Broad Institute Genomics Platform"/>
            <consortium name="The Broad Institute Genome Sequencing Center for Infectious Disease"/>
            <person name="Wu L."/>
            <person name="Ma J."/>
        </authorList>
    </citation>
    <scope>NUCLEOTIDE SEQUENCE [LARGE SCALE GENOMIC DNA]</scope>
    <source>
        <strain evidence="2">CCUG 2113</strain>
    </source>
</reference>
<gene>
    <name evidence="1" type="ORF">ACFOW3_27805</name>
</gene>